<evidence type="ECO:0000313" key="3">
    <source>
        <dbReference type="Proteomes" id="UP000325440"/>
    </source>
</evidence>
<feature type="signal peptide" evidence="1">
    <location>
        <begin position="1"/>
        <end position="16"/>
    </location>
</feature>
<keyword evidence="1" id="KW-0732">Signal</keyword>
<protein>
    <submittedName>
        <fullName evidence="2">Uncharacterized protein</fullName>
    </submittedName>
</protein>
<proteinExistence type="predicted"/>
<reference evidence="2 3" key="1">
    <citation type="submission" date="2019-08" db="EMBL/GenBank/DDBJ databases">
        <authorList>
            <person name="Alioto T."/>
            <person name="Alioto T."/>
            <person name="Gomez Garrido J."/>
        </authorList>
    </citation>
    <scope>NUCLEOTIDE SEQUENCE [LARGE SCALE GENOMIC DNA]</scope>
</reference>
<feature type="chain" id="PRO_5023072133" evidence="1">
    <location>
        <begin position="17"/>
        <end position="193"/>
    </location>
</feature>
<keyword evidence="3" id="KW-1185">Reference proteome</keyword>
<sequence>MLVLMIPLYLITCYLHYEEQGMETEMKIKIFVGKQTGRDYYVYHADDDHKLSFLMGDTYNQFLRLDSMTKFDDYIVDSPSNTCVVRVIYDLLVNITTIVDDKEKYCFIMPNTSVVLFSSTPHFHMKTMTNLMPITDYSIKINLNTTELEKFMRNMILVKPSINNVSAYGLYTYKTCARYTTFNLKAKKPIKKV</sequence>
<name>A0A5E4NJE3_9HEMI</name>
<dbReference type="EMBL" id="CABPRJ010002368">
    <property type="protein sequence ID" value="VVC43308.1"/>
    <property type="molecule type" value="Genomic_DNA"/>
</dbReference>
<gene>
    <name evidence="2" type="ORF">CINCED_3A009482</name>
</gene>
<dbReference type="AlphaFoldDB" id="A0A5E4NJE3"/>
<accession>A0A5E4NJE3</accession>
<evidence type="ECO:0000256" key="1">
    <source>
        <dbReference type="SAM" id="SignalP"/>
    </source>
</evidence>
<dbReference type="Proteomes" id="UP000325440">
    <property type="component" value="Unassembled WGS sequence"/>
</dbReference>
<evidence type="ECO:0000313" key="2">
    <source>
        <dbReference type="EMBL" id="VVC43308.1"/>
    </source>
</evidence>
<organism evidence="2 3">
    <name type="scientific">Cinara cedri</name>
    <dbReference type="NCBI Taxonomy" id="506608"/>
    <lineage>
        <taxon>Eukaryota</taxon>
        <taxon>Metazoa</taxon>
        <taxon>Ecdysozoa</taxon>
        <taxon>Arthropoda</taxon>
        <taxon>Hexapoda</taxon>
        <taxon>Insecta</taxon>
        <taxon>Pterygota</taxon>
        <taxon>Neoptera</taxon>
        <taxon>Paraneoptera</taxon>
        <taxon>Hemiptera</taxon>
        <taxon>Sternorrhyncha</taxon>
        <taxon>Aphidomorpha</taxon>
        <taxon>Aphidoidea</taxon>
        <taxon>Aphididae</taxon>
        <taxon>Lachninae</taxon>
        <taxon>Cinara</taxon>
    </lineage>
</organism>